<dbReference type="Proteomes" id="UP000228627">
    <property type="component" value="Unassembled WGS sequence"/>
</dbReference>
<proteinExistence type="predicted"/>
<organism evidence="2 3">
    <name type="scientific">Candidatus Beckwithbacteria bacterium CG_4_10_14_0_2_um_filter_47_25</name>
    <dbReference type="NCBI Taxonomy" id="1974493"/>
    <lineage>
        <taxon>Bacteria</taxon>
        <taxon>Candidatus Beckwithiibacteriota</taxon>
    </lineage>
</organism>
<evidence type="ECO:0000259" key="1">
    <source>
        <dbReference type="Pfam" id="PF01551"/>
    </source>
</evidence>
<dbReference type="AlphaFoldDB" id="A0A2M7W785"/>
<sequence>VVVDHGNGLASRYAHMNEVRMIENDQINKDQTLGTVGMTGWTTGPHLHLEVYQNGRAIDPAAILPAFVSADWAIAQEK</sequence>
<protein>
    <recommendedName>
        <fullName evidence="1">M23ase beta-sheet core domain-containing protein</fullName>
    </recommendedName>
</protein>
<evidence type="ECO:0000313" key="3">
    <source>
        <dbReference type="Proteomes" id="UP000228627"/>
    </source>
</evidence>
<dbReference type="SUPFAM" id="SSF51261">
    <property type="entry name" value="Duplicated hybrid motif"/>
    <property type="match status" value="1"/>
</dbReference>
<dbReference type="CDD" id="cd12797">
    <property type="entry name" value="M23_peptidase"/>
    <property type="match status" value="1"/>
</dbReference>
<reference evidence="3" key="1">
    <citation type="submission" date="2017-09" db="EMBL/GenBank/DDBJ databases">
        <title>Depth-based differentiation of microbial function through sediment-hosted aquifers and enrichment of novel symbionts in the deep terrestrial subsurface.</title>
        <authorList>
            <person name="Probst A.J."/>
            <person name="Ladd B."/>
            <person name="Jarett J.K."/>
            <person name="Geller-Mcgrath D.E."/>
            <person name="Sieber C.M.K."/>
            <person name="Emerson J.B."/>
            <person name="Anantharaman K."/>
            <person name="Thomas B.C."/>
            <person name="Malmstrom R."/>
            <person name="Stieglmeier M."/>
            <person name="Klingl A."/>
            <person name="Woyke T."/>
            <person name="Ryan C.M."/>
            <person name="Banfield J.F."/>
        </authorList>
    </citation>
    <scope>NUCLEOTIDE SEQUENCE [LARGE SCALE GENOMIC DNA]</scope>
</reference>
<accession>A0A2M7W785</accession>
<dbReference type="InterPro" id="IPR011055">
    <property type="entry name" value="Dup_hybrid_motif"/>
</dbReference>
<dbReference type="GO" id="GO:0004222">
    <property type="term" value="F:metalloendopeptidase activity"/>
    <property type="evidence" value="ECO:0007669"/>
    <property type="project" value="TreeGrafter"/>
</dbReference>
<dbReference type="InterPro" id="IPR050570">
    <property type="entry name" value="Cell_wall_metabolism_enzyme"/>
</dbReference>
<evidence type="ECO:0000313" key="2">
    <source>
        <dbReference type="EMBL" id="PJA23295.1"/>
    </source>
</evidence>
<dbReference type="Gene3D" id="2.70.70.10">
    <property type="entry name" value="Glucose Permease (Domain IIA)"/>
    <property type="match status" value="1"/>
</dbReference>
<comment type="caution">
    <text evidence="2">The sequence shown here is derived from an EMBL/GenBank/DDBJ whole genome shotgun (WGS) entry which is preliminary data.</text>
</comment>
<gene>
    <name evidence="2" type="ORF">COX59_00560</name>
</gene>
<name>A0A2M7W785_9BACT</name>
<dbReference type="InterPro" id="IPR016047">
    <property type="entry name" value="M23ase_b-sheet_dom"/>
</dbReference>
<dbReference type="EMBL" id="PFQG01000024">
    <property type="protein sequence ID" value="PJA23295.1"/>
    <property type="molecule type" value="Genomic_DNA"/>
</dbReference>
<dbReference type="PANTHER" id="PTHR21666:SF270">
    <property type="entry name" value="MUREIN HYDROLASE ACTIVATOR ENVC"/>
    <property type="match status" value="1"/>
</dbReference>
<feature type="domain" description="M23ase beta-sheet core" evidence="1">
    <location>
        <begin position="1"/>
        <end position="60"/>
    </location>
</feature>
<dbReference type="PANTHER" id="PTHR21666">
    <property type="entry name" value="PEPTIDASE-RELATED"/>
    <property type="match status" value="1"/>
</dbReference>
<dbReference type="Pfam" id="PF01551">
    <property type="entry name" value="Peptidase_M23"/>
    <property type="match status" value="1"/>
</dbReference>
<feature type="non-terminal residue" evidence="2">
    <location>
        <position position="1"/>
    </location>
</feature>